<name>A0A0A8ZLC4_ARUDO</name>
<dbReference type="AlphaFoldDB" id="A0A0A8ZLC4"/>
<proteinExistence type="predicted"/>
<protein>
    <submittedName>
        <fullName evidence="1">Uncharacterized protein</fullName>
    </submittedName>
</protein>
<evidence type="ECO:0000313" key="1">
    <source>
        <dbReference type="EMBL" id="JAD35627.1"/>
    </source>
</evidence>
<reference evidence="1" key="1">
    <citation type="submission" date="2014-09" db="EMBL/GenBank/DDBJ databases">
        <authorList>
            <person name="Magalhaes I.L.F."/>
            <person name="Oliveira U."/>
            <person name="Santos F.R."/>
            <person name="Vidigal T.H.D.A."/>
            <person name="Brescovit A.D."/>
            <person name="Santos A.J."/>
        </authorList>
    </citation>
    <scope>NUCLEOTIDE SEQUENCE</scope>
    <source>
        <tissue evidence="1">Shoot tissue taken approximately 20 cm above the soil surface</tissue>
    </source>
</reference>
<organism evidence="1">
    <name type="scientific">Arundo donax</name>
    <name type="common">Giant reed</name>
    <name type="synonym">Donax arundinaceus</name>
    <dbReference type="NCBI Taxonomy" id="35708"/>
    <lineage>
        <taxon>Eukaryota</taxon>
        <taxon>Viridiplantae</taxon>
        <taxon>Streptophyta</taxon>
        <taxon>Embryophyta</taxon>
        <taxon>Tracheophyta</taxon>
        <taxon>Spermatophyta</taxon>
        <taxon>Magnoliopsida</taxon>
        <taxon>Liliopsida</taxon>
        <taxon>Poales</taxon>
        <taxon>Poaceae</taxon>
        <taxon>PACMAD clade</taxon>
        <taxon>Arundinoideae</taxon>
        <taxon>Arundineae</taxon>
        <taxon>Arundo</taxon>
    </lineage>
</organism>
<dbReference type="EMBL" id="GBRH01262268">
    <property type="protein sequence ID" value="JAD35627.1"/>
    <property type="molecule type" value="Transcribed_RNA"/>
</dbReference>
<reference evidence="1" key="2">
    <citation type="journal article" date="2015" name="Data Brief">
        <title>Shoot transcriptome of the giant reed, Arundo donax.</title>
        <authorList>
            <person name="Barrero R.A."/>
            <person name="Guerrero F.D."/>
            <person name="Moolhuijzen P."/>
            <person name="Goolsby J.A."/>
            <person name="Tidwell J."/>
            <person name="Bellgard S.E."/>
            <person name="Bellgard M.I."/>
        </authorList>
    </citation>
    <scope>NUCLEOTIDE SEQUENCE</scope>
    <source>
        <tissue evidence="1">Shoot tissue taken approximately 20 cm above the soil surface</tissue>
    </source>
</reference>
<sequence length="78" mass="8543">MCCQATGGKLDKCSSVCECVRTLLELLAILGSSDLTYANLVCSLTRTVCLLLRFFLHSLIGGVHDRNFSILVDRFSSN</sequence>
<accession>A0A0A8ZLC4</accession>